<proteinExistence type="predicted"/>
<name>A0ABR7L0V6_9PSEU</name>
<reference evidence="2 3" key="1">
    <citation type="submission" date="2020-06" db="EMBL/GenBank/DDBJ databases">
        <title>Actinokineospora xiongansis sp. nov., isolated from soil of Baiyangdian.</title>
        <authorList>
            <person name="Zhang X."/>
        </authorList>
    </citation>
    <scope>NUCLEOTIDE SEQUENCE [LARGE SCALE GENOMIC DNA]</scope>
    <source>
        <strain evidence="2 3">HBU206404</strain>
    </source>
</reference>
<evidence type="ECO:0000256" key="1">
    <source>
        <dbReference type="SAM" id="MobiDB-lite"/>
    </source>
</evidence>
<evidence type="ECO:0000313" key="3">
    <source>
        <dbReference type="Proteomes" id="UP000734823"/>
    </source>
</evidence>
<evidence type="ECO:0000313" key="2">
    <source>
        <dbReference type="EMBL" id="MBC6446323.1"/>
    </source>
</evidence>
<dbReference type="Proteomes" id="UP000734823">
    <property type="component" value="Unassembled WGS sequence"/>
</dbReference>
<gene>
    <name evidence="2" type="ORF">GPZ80_03920</name>
</gene>
<feature type="compositionally biased region" description="Basic and acidic residues" evidence="1">
    <location>
        <begin position="42"/>
        <end position="75"/>
    </location>
</feature>
<keyword evidence="3" id="KW-1185">Reference proteome</keyword>
<dbReference type="RefSeq" id="WP_187218401.1">
    <property type="nucleotide sequence ID" value="NZ_JABVED010000002.1"/>
</dbReference>
<feature type="region of interest" description="Disordered" evidence="1">
    <location>
        <begin position="41"/>
        <end position="125"/>
    </location>
</feature>
<protein>
    <submittedName>
        <fullName evidence="2">Uncharacterized protein</fullName>
    </submittedName>
</protein>
<sequence>MTGQNQGFAEAVARYRAELAAAVTRSRRAVAEARDQSANFRAENDELAKRIGKSKVDPAELTDEQRRAAAEEWRRAQGLPVTEFPPAADLVTEPAEPAKEEPAKRAPRPDDDDEDFSQHSVLFRG</sequence>
<feature type="compositionally biased region" description="Basic and acidic residues" evidence="1">
    <location>
        <begin position="96"/>
        <end position="109"/>
    </location>
</feature>
<dbReference type="EMBL" id="JABVED010000002">
    <property type="protein sequence ID" value="MBC6446323.1"/>
    <property type="molecule type" value="Genomic_DNA"/>
</dbReference>
<comment type="caution">
    <text evidence="2">The sequence shown here is derived from an EMBL/GenBank/DDBJ whole genome shotgun (WGS) entry which is preliminary data.</text>
</comment>
<organism evidence="2 3">
    <name type="scientific">Actinokineospora xionganensis</name>
    <dbReference type="NCBI Taxonomy" id="2684470"/>
    <lineage>
        <taxon>Bacteria</taxon>
        <taxon>Bacillati</taxon>
        <taxon>Actinomycetota</taxon>
        <taxon>Actinomycetes</taxon>
        <taxon>Pseudonocardiales</taxon>
        <taxon>Pseudonocardiaceae</taxon>
        <taxon>Actinokineospora</taxon>
    </lineage>
</organism>
<accession>A0ABR7L0V6</accession>